<evidence type="ECO:0000259" key="3">
    <source>
        <dbReference type="PROSITE" id="PS51677"/>
    </source>
</evidence>
<accession>A5N3R1</accession>
<dbReference type="InterPro" id="IPR002509">
    <property type="entry name" value="NODB_dom"/>
</dbReference>
<proteinExistence type="predicted"/>
<protein>
    <submittedName>
        <fullName evidence="4">Predicted deacetylase</fullName>
    </submittedName>
</protein>
<dbReference type="CDD" id="cd10918">
    <property type="entry name" value="CE4_NodB_like_5s_6s"/>
    <property type="match status" value="1"/>
</dbReference>
<gene>
    <name evidence="4" type="ordered locus">CKL_3772</name>
</gene>
<comment type="subcellular location">
    <subcellularLocation>
        <location evidence="1">Secreted</location>
    </subcellularLocation>
</comment>
<dbReference type="AlphaFoldDB" id="A5N3R1"/>
<keyword evidence="2" id="KW-0732">Signal</keyword>
<evidence type="ECO:0000313" key="5">
    <source>
        <dbReference type="Proteomes" id="UP000002411"/>
    </source>
</evidence>
<dbReference type="HOGENOM" id="CLU_030024_2_0_9"/>
<dbReference type="KEGG" id="ckl:CKL_3772"/>
<dbReference type="Proteomes" id="UP000002411">
    <property type="component" value="Chromosome"/>
</dbReference>
<reference evidence="4 5" key="1">
    <citation type="journal article" date="2008" name="Proc. Natl. Acad. Sci. U.S.A.">
        <title>The genome of Clostridium kluyveri, a strict anaerobe with unique metabolic features.</title>
        <authorList>
            <person name="Seedorf H."/>
            <person name="Fricke W.F."/>
            <person name="Veith B."/>
            <person name="Brueggemann H."/>
            <person name="Liesegang H."/>
            <person name="Strittmatter A."/>
            <person name="Miethke M."/>
            <person name="Buckel W."/>
            <person name="Hinderberger J."/>
            <person name="Li F."/>
            <person name="Hagemeier C."/>
            <person name="Thauer R.K."/>
            <person name="Gottschalk G."/>
        </authorList>
    </citation>
    <scope>NUCLEOTIDE SEQUENCE [LARGE SCALE GENOMIC DNA]</scope>
    <source>
        <strain evidence="5">ATCC 8527 / DSM 555 / NCIMB 10680</strain>
    </source>
</reference>
<dbReference type="STRING" id="431943.CKL_3772"/>
<evidence type="ECO:0000313" key="4">
    <source>
        <dbReference type="EMBL" id="EDK35757.1"/>
    </source>
</evidence>
<feature type="domain" description="NodB homology" evidence="3">
    <location>
        <begin position="109"/>
        <end position="275"/>
    </location>
</feature>
<dbReference type="InterPro" id="IPR051398">
    <property type="entry name" value="Polysacch_Deacetylase"/>
</dbReference>
<dbReference type="GO" id="GO:0005975">
    <property type="term" value="P:carbohydrate metabolic process"/>
    <property type="evidence" value="ECO:0007669"/>
    <property type="project" value="InterPro"/>
</dbReference>
<evidence type="ECO:0000256" key="2">
    <source>
        <dbReference type="ARBA" id="ARBA00022729"/>
    </source>
</evidence>
<dbReference type="GO" id="GO:0016810">
    <property type="term" value="F:hydrolase activity, acting on carbon-nitrogen (but not peptide) bonds"/>
    <property type="evidence" value="ECO:0007669"/>
    <property type="project" value="InterPro"/>
</dbReference>
<dbReference type="GO" id="GO:0005576">
    <property type="term" value="C:extracellular region"/>
    <property type="evidence" value="ECO:0007669"/>
    <property type="project" value="UniProtKB-SubCell"/>
</dbReference>
<dbReference type="EMBL" id="CP000673">
    <property type="protein sequence ID" value="EDK35757.1"/>
    <property type="molecule type" value="Genomic_DNA"/>
</dbReference>
<dbReference type="Pfam" id="PF01522">
    <property type="entry name" value="Polysacc_deac_1"/>
    <property type="match status" value="1"/>
</dbReference>
<dbReference type="Gene3D" id="3.20.20.370">
    <property type="entry name" value="Glycoside hydrolase/deacetylase"/>
    <property type="match status" value="1"/>
</dbReference>
<dbReference type="InterPro" id="IPR011330">
    <property type="entry name" value="Glyco_hydro/deAcase_b/a-brl"/>
</dbReference>
<dbReference type="PANTHER" id="PTHR34216">
    <property type="match status" value="1"/>
</dbReference>
<dbReference type="RefSeq" id="WP_012104091.1">
    <property type="nucleotide sequence ID" value="NC_009706.1"/>
</dbReference>
<name>A5N3R1_CLOK5</name>
<sequence length="275" mass="32382">MHFYYRWKKKSDVTENLNSNQIESHKEKQYTNQVVDKDNQSIEGNLIYNSQSIPVLYYHSIDYEKGNELRIPKEKFRQQMQYLKDNKYTTLSLDEFYNFLVNNNPVPNKSVIITFDDGYKDNYENAFPILKEFGFRATIFVITSTIDKEKDFLTSNELKEMSSCNIGIESHTVNHDNLNSLDYDAQIKTLKDSKEFLERILGKEVKYIAYPYGKWNENTLKAVKSAGYNMAFTTIGGWSNKDQGLYTLNRVYVSNNHNMDEFKRRLTNSHYEVSN</sequence>
<dbReference type="SUPFAM" id="SSF88713">
    <property type="entry name" value="Glycoside hydrolase/deacetylase"/>
    <property type="match status" value="1"/>
</dbReference>
<dbReference type="PROSITE" id="PS51677">
    <property type="entry name" value="NODB"/>
    <property type="match status" value="1"/>
</dbReference>
<evidence type="ECO:0000256" key="1">
    <source>
        <dbReference type="ARBA" id="ARBA00004613"/>
    </source>
</evidence>
<dbReference type="PANTHER" id="PTHR34216:SF3">
    <property type="entry name" value="POLY-BETA-1,6-N-ACETYL-D-GLUCOSAMINE N-DEACETYLASE"/>
    <property type="match status" value="1"/>
</dbReference>
<dbReference type="eggNOG" id="COG0726">
    <property type="taxonomic scope" value="Bacteria"/>
</dbReference>
<keyword evidence="5" id="KW-1185">Reference proteome</keyword>
<organism evidence="4 5">
    <name type="scientific">Clostridium kluyveri (strain ATCC 8527 / DSM 555 / NBRC 12016 / NCIMB 10680 / K1)</name>
    <dbReference type="NCBI Taxonomy" id="431943"/>
    <lineage>
        <taxon>Bacteria</taxon>
        <taxon>Bacillati</taxon>
        <taxon>Bacillota</taxon>
        <taxon>Clostridia</taxon>
        <taxon>Eubacteriales</taxon>
        <taxon>Clostridiaceae</taxon>
        <taxon>Clostridium</taxon>
    </lineage>
</organism>